<dbReference type="PANTHER" id="PTHR38107">
    <property type="match status" value="1"/>
</dbReference>
<dbReference type="OrthoDB" id="5358886at2759"/>
<organism evidence="8 9">
    <name type="scientific">Coemansia spiralis</name>
    <dbReference type="NCBI Taxonomy" id="417178"/>
    <lineage>
        <taxon>Eukaryota</taxon>
        <taxon>Fungi</taxon>
        <taxon>Fungi incertae sedis</taxon>
        <taxon>Zoopagomycota</taxon>
        <taxon>Kickxellomycotina</taxon>
        <taxon>Kickxellomycetes</taxon>
        <taxon>Kickxellales</taxon>
        <taxon>Kickxellaceae</taxon>
        <taxon>Coemansia</taxon>
    </lineage>
</organism>
<dbReference type="GO" id="GO:0003796">
    <property type="term" value="F:lysozyme activity"/>
    <property type="evidence" value="ECO:0007669"/>
    <property type="project" value="UniProtKB-EC"/>
</dbReference>
<dbReference type="HAMAP" id="MF_04110">
    <property type="entry name" value="ENDOLYSIN_T4"/>
    <property type="match status" value="1"/>
</dbReference>
<sequence>MKLATLATAIAFALSSLTLAANGYTVKDSLHCRSGPGTGYAIIKIYKKGTNISISCQTPGTNVLGDTLWDKTSDGCYVSDYYVLTGTSSYVTRKCPSKYCVEINQRGIDLITEFEGFVANPSPDATGLPTVGYGHQCQTKGCGEAKYKFPLTKATARELLVNDIPSYTKCLGSCLNNVSLNQNQWAALTSWVFNVGCGSAESSSLVKRLNSGESPNTVAAQELPKWQLAGGKVLPGLVRRRAAEIKLFTTASSKKAYPACQ</sequence>
<keyword evidence="6" id="KW-0326">Glycosidase</keyword>
<evidence type="ECO:0000313" key="9">
    <source>
        <dbReference type="Proteomes" id="UP001151518"/>
    </source>
</evidence>
<dbReference type="PANTHER" id="PTHR38107:SF3">
    <property type="entry name" value="LYSOZYME RRRD-RELATED"/>
    <property type="match status" value="1"/>
</dbReference>
<dbReference type="Gene3D" id="2.30.30.40">
    <property type="entry name" value="SH3 Domains"/>
    <property type="match status" value="1"/>
</dbReference>
<keyword evidence="2" id="KW-0929">Antimicrobial</keyword>
<accession>A0A9W8L112</accession>
<feature type="signal peptide" evidence="7">
    <location>
        <begin position="1"/>
        <end position="20"/>
    </location>
</feature>
<evidence type="ECO:0000256" key="3">
    <source>
        <dbReference type="ARBA" id="ARBA00022638"/>
    </source>
</evidence>
<dbReference type="Pfam" id="PF00959">
    <property type="entry name" value="Phage_lysozyme"/>
    <property type="match status" value="1"/>
</dbReference>
<dbReference type="InterPro" id="IPR034690">
    <property type="entry name" value="Endolysin_T4_type"/>
</dbReference>
<keyword evidence="3" id="KW-0081">Bacteriolytic enzyme</keyword>
<dbReference type="InterPro" id="IPR033907">
    <property type="entry name" value="Endolysin_autolysin"/>
</dbReference>
<keyword evidence="7" id="KW-0732">Signal</keyword>
<keyword evidence="5" id="KW-1035">Host cytoplasm</keyword>
<proteinExistence type="inferred from homology"/>
<dbReference type="GO" id="GO:0016998">
    <property type="term" value="P:cell wall macromolecule catabolic process"/>
    <property type="evidence" value="ECO:0007669"/>
    <property type="project" value="InterPro"/>
</dbReference>
<dbReference type="SUPFAM" id="SSF53955">
    <property type="entry name" value="Lysozyme-like"/>
    <property type="match status" value="1"/>
</dbReference>
<dbReference type="InterPro" id="IPR002196">
    <property type="entry name" value="Glyco_hydro_24"/>
</dbReference>
<evidence type="ECO:0000256" key="7">
    <source>
        <dbReference type="SAM" id="SignalP"/>
    </source>
</evidence>
<reference evidence="8" key="1">
    <citation type="submission" date="2022-07" db="EMBL/GenBank/DDBJ databases">
        <title>Phylogenomic reconstructions and comparative analyses of Kickxellomycotina fungi.</title>
        <authorList>
            <person name="Reynolds N.K."/>
            <person name="Stajich J.E."/>
            <person name="Barry K."/>
            <person name="Grigoriev I.V."/>
            <person name="Crous P."/>
            <person name="Smith M.E."/>
        </authorList>
    </citation>
    <scope>NUCLEOTIDE SEQUENCE</scope>
    <source>
        <strain evidence="8">NRRL 3115</strain>
    </source>
</reference>
<evidence type="ECO:0000256" key="6">
    <source>
        <dbReference type="ARBA" id="ARBA00023295"/>
    </source>
</evidence>
<dbReference type="GO" id="GO:0042742">
    <property type="term" value="P:defense response to bacterium"/>
    <property type="evidence" value="ECO:0007669"/>
    <property type="project" value="UniProtKB-KW"/>
</dbReference>
<evidence type="ECO:0000256" key="4">
    <source>
        <dbReference type="ARBA" id="ARBA00022801"/>
    </source>
</evidence>
<dbReference type="InterPro" id="IPR023347">
    <property type="entry name" value="Lysozyme_dom_sf"/>
</dbReference>
<dbReference type="GO" id="GO:0009253">
    <property type="term" value="P:peptidoglycan catabolic process"/>
    <property type="evidence" value="ECO:0007669"/>
    <property type="project" value="InterPro"/>
</dbReference>
<dbReference type="GO" id="GO:0031640">
    <property type="term" value="P:killing of cells of another organism"/>
    <property type="evidence" value="ECO:0007669"/>
    <property type="project" value="UniProtKB-KW"/>
</dbReference>
<dbReference type="CDD" id="cd00737">
    <property type="entry name" value="lyz_endolysin_autolysin"/>
    <property type="match status" value="1"/>
</dbReference>
<dbReference type="EMBL" id="JANBTW010000004">
    <property type="protein sequence ID" value="KAJ2680645.1"/>
    <property type="molecule type" value="Genomic_DNA"/>
</dbReference>
<dbReference type="Gene3D" id="1.10.530.40">
    <property type="match status" value="1"/>
</dbReference>
<evidence type="ECO:0000256" key="5">
    <source>
        <dbReference type="ARBA" id="ARBA00023200"/>
    </source>
</evidence>
<dbReference type="Proteomes" id="UP001151518">
    <property type="component" value="Unassembled WGS sequence"/>
</dbReference>
<comment type="catalytic activity">
    <reaction evidence="1">
        <text>Hydrolysis of (1-&gt;4)-beta-linkages between N-acetylmuramic acid and N-acetyl-D-glucosamine residues in a peptidoglycan and between N-acetyl-D-glucosamine residues in chitodextrins.</text>
        <dbReference type="EC" id="3.2.1.17"/>
    </reaction>
</comment>
<gene>
    <name evidence="8" type="ORF">GGI25_000618</name>
</gene>
<evidence type="ECO:0000256" key="1">
    <source>
        <dbReference type="ARBA" id="ARBA00000632"/>
    </source>
</evidence>
<evidence type="ECO:0008006" key="10">
    <source>
        <dbReference type="Google" id="ProtNLM"/>
    </source>
</evidence>
<comment type="caution">
    <text evidence="8">The sequence shown here is derived from an EMBL/GenBank/DDBJ whole genome shotgun (WGS) entry which is preliminary data.</text>
</comment>
<feature type="chain" id="PRO_5040857917" description="Lysozyme" evidence="7">
    <location>
        <begin position="21"/>
        <end position="261"/>
    </location>
</feature>
<evidence type="ECO:0000313" key="8">
    <source>
        <dbReference type="EMBL" id="KAJ2680645.1"/>
    </source>
</evidence>
<dbReference type="InterPro" id="IPR023346">
    <property type="entry name" value="Lysozyme-like_dom_sf"/>
</dbReference>
<evidence type="ECO:0000256" key="2">
    <source>
        <dbReference type="ARBA" id="ARBA00022529"/>
    </source>
</evidence>
<dbReference type="AlphaFoldDB" id="A0A9W8L112"/>
<name>A0A9W8L112_9FUNG</name>
<keyword evidence="4" id="KW-0378">Hydrolase</keyword>
<dbReference type="InterPro" id="IPR051018">
    <property type="entry name" value="Bacteriophage_GH24"/>
</dbReference>
<protein>
    <recommendedName>
        <fullName evidence="10">Lysozyme</fullName>
    </recommendedName>
</protein>